<organism evidence="1 2">
    <name type="scientific">Hibiscus sabdariffa</name>
    <name type="common">roselle</name>
    <dbReference type="NCBI Taxonomy" id="183260"/>
    <lineage>
        <taxon>Eukaryota</taxon>
        <taxon>Viridiplantae</taxon>
        <taxon>Streptophyta</taxon>
        <taxon>Embryophyta</taxon>
        <taxon>Tracheophyta</taxon>
        <taxon>Spermatophyta</taxon>
        <taxon>Magnoliopsida</taxon>
        <taxon>eudicotyledons</taxon>
        <taxon>Gunneridae</taxon>
        <taxon>Pentapetalae</taxon>
        <taxon>rosids</taxon>
        <taxon>malvids</taxon>
        <taxon>Malvales</taxon>
        <taxon>Malvaceae</taxon>
        <taxon>Malvoideae</taxon>
        <taxon>Hibiscus</taxon>
    </lineage>
</organism>
<evidence type="ECO:0000313" key="2">
    <source>
        <dbReference type="Proteomes" id="UP001396334"/>
    </source>
</evidence>
<dbReference type="Proteomes" id="UP001396334">
    <property type="component" value="Unassembled WGS sequence"/>
</dbReference>
<evidence type="ECO:0000313" key="1">
    <source>
        <dbReference type="EMBL" id="KAK9012763.1"/>
    </source>
</evidence>
<comment type="caution">
    <text evidence="1">The sequence shown here is derived from an EMBL/GenBank/DDBJ whole genome shotgun (WGS) entry which is preliminary data.</text>
</comment>
<sequence>MGMGYPFEKVTVCLGSGSMEELNHLLGLVWCGRTPPKVEGSVLLVVNGRAPVSMSFGVENMVSFLGSVGIKVVISNDLVSLLTLLDVHWNVLGKDEICFVIKSRLGWWIKAKQPSLLLSIDEFIPDPILMEKRLLNDVVLVTHSIWQPPPVRWLKFNIDGALGVGENVGGIGGDLRNECGQHLLTFSIQVEVLKGMFLECDFVVYVGER</sequence>
<protein>
    <submittedName>
        <fullName evidence="1">Uncharacterized protein</fullName>
    </submittedName>
</protein>
<name>A0ABR2RIK8_9ROSI</name>
<keyword evidence="2" id="KW-1185">Reference proteome</keyword>
<reference evidence="1 2" key="1">
    <citation type="journal article" date="2024" name="G3 (Bethesda)">
        <title>Genome assembly of Hibiscus sabdariffa L. provides insights into metabolisms of medicinal natural products.</title>
        <authorList>
            <person name="Kim T."/>
        </authorList>
    </citation>
    <scope>NUCLEOTIDE SEQUENCE [LARGE SCALE GENOMIC DNA]</scope>
    <source>
        <strain evidence="1">TK-2024</strain>
        <tissue evidence="1">Old leaves</tissue>
    </source>
</reference>
<gene>
    <name evidence="1" type="ORF">V6N11_040799</name>
</gene>
<accession>A0ABR2RIK8</accession>
<dbReference type="EMBL" id="JBBPBN010000022">
    <property type="protein sequence ID" value="KAK9012763.1"/>
    <property type="molecule type" value="Genomic_DNA"/>
</dbReference>
<proteinExistence type="predicted"/>